<protein>
    <recommendedName>
        <fullName evidence="5">Sec1-like protein</fullName>
    </recommendedName>
</protein>
<dbReference type="Proteomes" id="UP000054166">
    <property type="component" value="Unassembled WGS sequence"/>
</dbReference>
<feature type="region of interest" description="Disordered" evidence="2">
    <location>
        <begin position="593"/>
        <end position="625"/>
    </location>
</feature>
<dbReference type="InterPro" id="IPR043154">
    <property type="entry name" value="Sec-1-like_dom1"/>
</dbReference>
<feature type="region of interest" description="Disordered" evidence="2">
    <location>
        <begin position="704"/>
        <end position="766"/>
    </location>
</feature>
<dbReference type="EMBL" id="KN832973">
    <property type="protein sequence ID" value="KIM90521.1"/>
    <property type="molecule type" value="Genomic_DNA"/>
</dbReference>
<dbReference type="Gene3D" id="3.40.50.2060">
    <property type="match status" value="1"/>
</dbReference>
<evidence type="ECO:0000313" key="3">
    <source>
        <dbReference type="EMBL" id="KIM90521.1"/>
    </source>
</evidence>
<reference evidence="3 4" key="1">
    <citation type="submission" date="2014-04" db="EMBL/GenBank/DDBJ databases">
        <authorList>
            <consortium name="DOE Joint Genome Institute"/>
            <person name="Kuo A."/>
            <person name="Tarkka M."/>
            <person name="Buscot F."/>
            <person name="Kohler A."/>
            <person name="Nagy L.G."/>
            <person name="Floudas D."/>
            <person name="Copeland A."/>
            <person name="Barry K.W."/>
            <person name="Cichocki N."/>
            <person name="Veneault-Fourrey C."/>
            <person name="LaButti K."/>
            <person name="Lindquist E.A."/>
            <person name="Lipzen A."/>
            <person name="Lundell T."/>
            <person name="Morin E."/>
            <person name="Murat C."/>
            <person name="Sun H."/>
            <person name="Tunlid A."/>
            <person name="Henrissat B."/>
            <person name="Grigoriev I.V."/>
            <person name="Hibbett D.S."/>
            <person name="Martin F."/>
            <person name="Nordberg H.P."/>
            <person name="Cantor M.N."/>
            <person name="Hua S.X."/>
        </authorList>
    </citation>
    <scope>NUCLEOTIDE SEQUENCE [LARGE SCALE GENOMIC DNA]</scope>
    <source>
        <strain evidence="3 4">F 1598</strain>
    </source>
</reference>
<accession>A0A0C3GIQ0</accession>
<dbReference type="FunCoup" id="A0A0C3GIQ0">
    <property type="interactions" value="290"/>
</dbReference>
<dbReference type="STRING" id="765440.A0A0C3GIQ0"/>
<dbReference type="OrthoDB" id="2228at2759"/>
<keyword evidence="4" id="KW-1185">Reference proteome</keyword>
<dbReference type="InterPro" id="IPR043127">
    <property type="entry name" value="Sec-1-like_dom3a"/>
</dbReference>
<dbReference type="HOGENOM" id="CLU_009210_1_0_1"/>
<evidence type="ECO:0000256" key="1">
    <source>
        <dbReference type="ARBA" id="ARBA00009884"/>
    </source>
</evidence>
<evidence type="ECO:0000313" key="4">
    <source>
        <dbReference type="Proteomes" id="UP000054166"/>
    </source>
</evidence>
<feature type="compositionally biased region" description="Basic residues" evidence="2">
    <location>
        <begin position="757"/>
        <end position="766"/>
    </location>
</feature>
<dbReference type="Pfam" id="PF00995">
    <property type="entry name" value="Sec1"/>
    <property type="match status" value="1"/>
</dbReference>
<evidence type="ECO:0008006" key="5">
    <source>
        <dbReference type="Google" id="ProtNLM"/>
    </source>
</evidence>
<evidence type="ECO:0000256" key="2">
    <source>
        <dbReference type="SAM" id="MobiDB-lite"/>
    </source>
</evidence>
<dbReference type="Gene3D" id="3.40.50.1910">
    <property type="match status" value="2"/>
</dbReference>
<feature type="compositionally biased region" description="Polar residues" evidence="2">
    <location>
        <begin position="596"/>
        <end position="611"/>
    </location>
</feature>
<dbReference type="InParanoid" id="A0A0C3GIQ0"/>
<comment type="similarity">
    <text evidence="1">Belongs to the STXBP/unc-18/SEC1 family.</text>
</comment>
<dbReference type="Gene3D" id="3.90.830.10">
    <property type="entry name" value="Syntaxin Binding Protein 1, Chain A, domain 2"/>
    <property type="match status" value="1"/>
</dbReference>
<sequence>MASLIETVRSKFLHPLRLVRPAGGWKVLVVDEYSQQLLGSILKQNDILQEQIPMIESIANYRERQQDMEALYLLMPTTDNVDRIIGDFPTAVIELGNKARQPKYADRHTDYYYKAAHVFFVDAPSAPLTEKLNTSLYNRSEEFHWLKNLKGEMYEEDYILKTYPALFADFWATEAQTFSLRTPELFFELYSPPRREARARERLEQTLRFASKRIANVCITLNEYPYIRYYMPVNHGPLGPLKPNEPTQAQPPPESGARWRTNLARGSEARAQEAIGNDHATKMLAFMVQQALDEHKANNRDFGTERVRGTLFITDRSMDMLCPFIHEFTYQAMSNDLLPIVDGTKYTYKFQSSIGAYEDKTATLSDNDTVWTGVRHMHMREAIDKLMADFNTFIQENAVFKGDGAANLNDMKDMLANLPQYQEQREKFSLHLNMAEECMNIFDRDKLPLVANVEQNCATGLTAEGKTPKTLVEEMVPLLDSRDVINANKVRIIALYIQHRDGVPEEDRRRLYQHARLSLPEQDAVNAIEHLGVRLSRKPNDRDTKKMKQKPKDDEYELSRFKPLLRTVIEDHVANKLDTSLFPYVADTPAPAAASLRTQQPPTTSLRSSKPSWHKAPPRSGASSTKRERIIVFVAGGMTYSEVREAYDLSSSVGKDIYIGSTHTFTPRQFIDDLKVLDLGGVGSKALPGGTEKASGVQKSFQDYYDSKYPTHPPPAQRPTLNTLPSPREERGKTPQPSPGPSFSGSTTSTTSLTKEGKKKKKFFGF</sequence>
<dbReference type="InterPro" id="IPR027482">
    <property type="entry name" value="Sec1-like_dom2"/>
</dbReference>
<dbReference type="SUPFAM" id="SSF56815">
    <property type="entry name" value="Sec1/munc18-like (SM) proteins"/>
    <property type="match status" value="1"/>
</dbReference>
<dbReference type="InterPro" id="IPR001619">
    <property type="entry name" value="Sec1-like"/>
</dbReference>
<dbReference type="InterPro" id="IPR036045">
    <property type="entry name" value="Sec1-like_sf"/>
</dbReference>
<dbReference type="PANTHER" id="PTHR11679">
    <property type="entry name" value="VESICLE PROTEIN SORTING-ASSOCIATED"/>
    <property type="match status" value="1"/>
</dbReference>
<feature type="compositionally biased region" description="Low complexity" evidence="2">
    <location>
        <begin position="741"/>
        <end position="754"/>
    </location>
</feature>
<dbReference type="PIRSF" id="PIRSF005715">
    <property type="entry name" value="VPS45_Sec1"/>
    <property type="match status" value="1"/>
</dbReference>
<proteinExistence type="inferred from homology"/>
<organism evidence="3 4">
    <name type="scientific">Piloderma croceum (strain F 1598)</name>
    <dbReference type="NCBI Taxonomy" id="765440"/>
    <lineage>
        <taxon>Eukaryota</taxon>
        <taxon>Fungi</taxon>
        <taxon>Dikarya</taxon>
        <taxon>Basidiomycota</taxon>
        <taxon>Agaricomycotina</taxon>
        <taxon>Agaricomycetes</taxon>
        <taxon>Agaricomycetidae</taxon>
        <taxon>Atheliales</taxon>
        <taxon>Atheliaceae</taxon>
        <taxon>Piloderma</taxon>
    </lineage>
</organism>
<feature type="region of interest" description="Disordered" evidence="2">
    <location>
        <begin position="535"/>
        <end position="555"/>
    </location>
</feature>
<dbReference type="GO" id="GO:0016192">
    <property type="term" value="P:vesicle-mediated transport"/>
    <property type="evidence" value="ECO:0007669"/>
    <property type="project" value="InterPro"/>
</dbReference>
<dbReference type="Gene3D" id="1.25.40.60">
    <property type="match status" value="1"/>
</dbReference>
<reference evidence="4" key="2">
    <citation type="submission" date="2015-01" db="EMBL/GenBank/DDBJ databases">
        <title>Evolutionary Origins and Diversification of the Mycorrhizal Mutualists.</title>
        <authorList>
            <consortium name="DOE Joint Genome Institute"/>
            <consortium name="Mycorrhizal Genomics Consortium"/>
            <person name="Kohler A."/>
            <person name="Kuo A."/>
            <person name="Nagy L.G."/>
            <person name="Floudas D."/>
            <person name="Copeland A."/>
            <person name="Barry K.W."/>
            <person name="Cichocki N."/>
            <person name="Veneault-Fourrey C."/>
            <person name="LaButti K."/>
            <person name="Lindquist E.A."/>
            <person name="Lipzen A."/>
            <person name="Lundell T."/>
            <person name="Morin E."/>
            <person name="Murat C."/>
            <person name="Riley R."/>
            <person name="Ohm R."/>
            <person name="Sun H."/>
            <person name="Tunlid A."/>
            <person name="Henrissat B."/>
            <person name="Grigoriev I.V."/>
            <person name="Hibbett D.S."/>
            <person name="Martin F."/>
        </authorList>
    </citation>
    <scope>NUCLEOTIDE SEQUENCE [LARGE SCALE GENOMIC DNA]</scope>
    <source>
        <strain evidence="4">F 1598</strain>
    </source>
</reference>
<name>A0A0C3GIQ0_PILCF</name>
<dbReference type="AlphaFoldDB" id="A0A0C3GIQ0"/>
<feature type="compositionally biased region" description="Basic and acidic residues" evidence="2">
    <location>
        <begin position="538"/>
        <end position="555"/>
    </location>
</feature>
<gene>
    <name evidence="3" type="ORF">PILCRDRAFT_812271</name>
</gene>